<dbReference type="InterPro" id="IPR050477">
    <property type="entry name" value="GrpII_AminoAcid_Decarb"/>
</dbReference>
<reference evidence="6 7" key="1">
    <citation type="journal article" date="2010" name="Nat. Biotechnol.">
        <title>Genome sequence of the model mushroom Schizophyllum commune.</title>
        <authorList>
            <person name="Ohm R.A."/>
            <person name="de Jong J.F."/>
            <person name="Lugones L.G."/>
            <person name="Aerts A."/>
            <person name="Kothe E."/>
            <person name="Stajich J.E."/>
            <person name="de Vries R.P."/>
            <person name="Record E."/>
            <person name="Levasseur A."/>
            <person name="Baker S.E."/>
            <person name="Bartholomew K.A."/>
            <person name="Coutinho P.M."/>
            <person name="Erdmann S."/>
            <person name="Fowler T.J."/>
            <person name="Gathman A.C."/>
            <person name="Lombard V."/>
            <person name="Henrissat B."/>
            <person name="Knabe N."/>
            <person name="Kuees U."/>
            <person name="Lilly W.W."/>
            <person name="Lindquist E."/>
            <person name="Lucas S."/>
            <person name="Magnuson J.K."/>
            <person name="Piumi F."/>
            <person name="Raudaskoski M."/>
            <person name="Salamov A."/>
            <person name="Schmutz J."/>
            <person name="Schwarze F.W.M.R."/>
            <person name="vanKuyk P.A."/>
            <person name="Horton J.S."/>
            <person name="Grigoriev I.V."/>
            <person name="Woesten H.A.B."/>
        </authorList>
    </citation>
    <scope>NUCLEOTIDE SEQUENCE [LARGE SCALE GENOMIC DNA]</scope>
    <source>
        <strain evidence="7">H4-8 / FGSC 9210</strain>
    </source>
</reference>
<dbReference type="OrthoDB" id="2161780at2759"/>
<keyword evidence="2 4" id="KW-0663">Pyridoxal phosphate</keyword>
<dbReference type="GeneID" id="9594496"/>
<evidence type="ECO:0000259" key="5">
    <source>
        <dbReference type="Pfam" id="PF21391"/>
    </source>
</evidence>
<dbReference type="Pfam" id="PF00282">
    <property type="entry name" value="Pyridoxal_deC"/>
    <property type="match status" value="1"/>
</dbReference>
<dbReference type="InterPro" id="IPR015424">
    <property type="entry name" value="PyrdxlP-dep_Trfase"/>
</dbReference>
<evidence type="ECO:0000313" key="7">
    <source>
        <dbReference type="Proteomes" id="UP000007431"/>
    </source>
</evidence>
<comment type="cofactor">
    <cofactor evidence="1 4">
        <name>pyridoxal 5'-phosphate</name>
        <dbReference type="ChEBI" id="CHEBI:597326"/>
    </cofactor>
</comment>
<protein>
    <recommendedName>
        <fullName evidence="5">L-tyrosine decarboxylase C-terminal domain-containing protein</fullName>
    </recommendedName>
</protein>
<evidence type="ECO:0000256" key="1">
    <source>
        <dbReference type="ARBA" id="ARBA00001933"/>
    </source>
</evidence>
<dbReference type="KEGG" id="scm:SCHCO_02560780"/>
<dbReference type="VEuPathDB" id="FungiDB:SCHCODRAFT_02560780"/>
<dbReference type="SUPFAM" id="SSF53383">
    <property type="entry name" value="PLP-dependent transferases"/>
    <property type="match status" value="1"/>
</dbReference>
<dbReference type="Pfam" id="PF21391">
    <property type="entry name" value="tyr_de_CO2_C"/>
    <property type="match status" value="1"/>
</dbReference>
<dbReference type="GO" id="GO:0016830">
    <property type="term" value="F:carbon-carbon lyase activity"/>
    <property type="evidence" value="ECO:0007669"/>
    <property type="project" value="InterPro"/>
</dbReference>
<dbReference type="PANTHER" id="PTHR42735">
    <property type="match status" value="1"/>
</dbReference>
<feature type="domain" description="L-tyrosine decarboxylase C-terminal" evidence="5">
    <location>
        <begin position="593"/>
        <end position="690"/>
    </location>
</feature>
<evidence type="ECO:0000313" key="6">
    <source>
        <dbReference type="EMBL" id="EFJ01217.1"/>
    </source>
</evidence>
<organism evidence="7">
    <name type="scientific">Schizophyllum commune (strain H4-8 / FGSC 9210)</name>
    <name type="common">Split gill fungus</name>
    <dbReference type="NCBI Taxonomy" id="578458"/>
    <lineage>
        <taxon>Eukaryota</taxon>
        <taxon>Fungi</taxon>
        <taxon>Dikarya</taxon>
        <taxon>Basidiomycota</taxon>
        <taxon>Agaricomycotina</taxon>
        <taxon>Agaricomycetes</taxon>
        <taxon>Agaricomycetidae</taxon>
        <taxon>Agaricales</taxon>
        <taxon>Schizophyllaceae</taxon>
        <taxon>Schizophyllum</taxon>
    </lineage>
</organism>
<dbReference type="InterPro" id="IPR002129">
    <property type="entry name" value="PyrdxlP-dep_de-COase"/>
</dbReference>
<dbReference type="Proteomes" id="UP000007431">
    <property type="component" value="Unassembled WGS sequence"/>
</dbReference>
<dbReference type="GO" id="GO:0030170">
    <property type="term" value="F:pyridoxal phosphate binding"/>
    <property type="evidence" value="ECO:0007669"/>
    <property type="project" value="InterPro"/>
</dbReference>
<gene>
    <name evidence="6" type="ORF">SCHCODRAFT_51697</name>
</gene>
<dbReference type="AlphaFoldDB" id="D8PSX7"/>
<dbReference type="EMBL" id="GL377303">
    <property type="protein sequence ID" value="EFJ01217.1"/>
    <property type="molecule type" value="Genomic_DNA"/>
</dbReference>
<dbReference type="InterPro" id="IPR049373">
    <property type="entry name" value="TyrDC_C"/>
</dbReference>
<keyword evidence="3" id="KW-0456">Lyase</keyword>
<evidence type="ECO:0000256" key="3">
    <source>
        <dbReference type="ARBA" id="ARBA00023239"/>
    </source>
</evidence>
<keyword evidence="7" id="KW-1185">Reference proteome</keyword>
<dbReference type="eggNOG" id="KOG0629">
    <property type="taxonomic scope" value="Eukaryota"/>
</dbReference>
<dbReference type="InParanoid" id="D8PSX7"/>
<accession>D8PSX7</accession>
<dbReference type="GO" id="GO:0019752">
    <property type="term" value="P:carboxylic acid metabolic process"/>
    <property type="evidence" value="ECO:0007669"/>
    <property type="project" value="InterPro"/>
</dbReference>
<dbReference type="PANTHER" id="PTHR42735:SF4">
    <property type="entry name" value="PYRIDOXAL PHOSPHATE-DEPENDENT DECARBOXYLASE FAMILY PROTEIN"/>
    <property type="match status" value="1"/>
</dbReference>
<dbReference type="OMA" id="LSWGHIT"/>
<evidence type="ECO:0000256" key="4">
    <source>
        <dbReference type="PIRSR" id="PIRSR602129-50"/>
    </source>
</evidence>
<dbReference type="Gene3D" id="3.40.640.10">
    <property type="entry name" value="Type I PLP-dependent aspartate aminotransferase-like (Major domain)"/>
    <property type="match status" value="1"/>
</dbReference>
<dbReference type="HOGENOM" id="CLU_005446_1_0_1"/>
<feature type="modified residue" description="N6-(pyridoxal phosphate)lysine" evidence="4">
    <location>
        <position position="427"/>
    </location>
</feature>
<sequence length="1054" mass="116302">MHECVSSWFLGPRAENFDLLKEIFAGVLDEHRRVREDYHPEDGTFITQSIHESKTFQENVCLLRKEIDTVSKLLNEFSVPFFSPRYMGHMIWETSLPALAGWLCTLLFNQNNVTFEASPLTTLVEIEVGNQLCSMLGYSKGDENLPESWGHIASDGTLANMESMWAARNLKYYPLSVHTAMKSGRLAFIADKFKVTTADKPDEPQLFKDLTTWQLLNLPPPVILGMGDQLHLQFGITPTFLSNAISPYLVQSKGKEDLLKNYNIEHPPQCFFSSTKHYSWPKAAALVGIGSDNCINIPVDSDARIDIAKLDALLQQCLDKKQAVYSVVAIIGSTEEGTVDPLDRVVELREKYAKKGLTFIVHADAAWGGYFASMIRDPPEGLNNRYDDQEDEEGSRDFVPAITMRDYSVRQFRALARADSITIDPHKAGYVPYPAGGLCYRDGRMRFLLTWTAPYLHDSDNGESIGVYGIEGSKPGSAAIACYLHNSVVGLHKLGHGALLGEVSFTCRRFSAHWAAMSDDTTDFIVVPFNKFTREADGPAGIAEEKAFIRTYILGQSNQAILKNPPALDEICALGSDLNINVFTCNFRDANGRVNTDVEEANYLNNRIFERLSLTSVGERPEEIPIFLTATVFDRKDYGECLDVYKRRLGLETESKQALFVLRHVVMSPFQGAGNFVEDICKIFQKTLEEEIANVVERNTVSPQIHEFIIQGADQPYLVYRPLFHHANGRQQLILSVGNIEKGPWAKVKDAMAKHPDAVFKLQTSSKATIDQILSGCRSCGDASFHGDITGPGIDLQSIYLSKVKVIKQRTLESAYRDEDYPTESVPYYLYGCHGEVHVDHMLIVAPNAQISSARVHLDVQPPLSDAHLARGVIAHIEVPEDALQPIEAEHPFMPKTTFPVTIREDAHDAKAHGPGLTKGGRELARGTLTFGDAVFTDVDRLNTQDFAPDARASNYTSSVASKQVKAEWARVVQERLGLQPSGGKVVAPVPKSEGQKGHVGGGLVYDVVKASGEVVQGTVQAGGSVAQGVLKGGSDVVGGVRKAGQTIFGGFRV</sequence>
<proteinExistence type="predicted"/>
<dbReference type="STRING" id="578458.D8PSX7"/>
<name>D8PSX7_SCHCM</name>
<dbReference type="InterPro" id="IPR015421">
    <property type="entry name" value="PyrdxlP-dep_Trfase_major"/>
</dbReference>
<evidence type="ECO:0000256" key="2">
    <source>
        <dbReference type="ARBA" id="ARBA00022898"/>
    </source>
</evidence>